<keyword evidence="2" id="KW-1185">Reference proteome</keyword>
<organism evidence="1 2">
    <name type="scientific">Phytophthora citrophthora</name>
    <dbReference type="NCBI Taxonomy" id="4793"/>
    <lineage>
        <taxon>Eukaryota</taxon>
        <taxon>Sar</taxon>
        <taxon>Stramenopiles</taxon>
        <taxon>Oomycota</taxon>
        <taxon>Peronosporomycetes</taxon>
        <taxon>Peronosporales</taxon>
        <taxon>Peronosporaceae</taxon>
        <taxon>Phytophthora</taxon>
    </lineage>
</organism>
<name>A0AAD9G950_9STRA</name>
<reference evidence="1" key="1">
    <citation type="submission" date="2023-08" db="EMBL/GenBank/DDBJ databases">
        <title>Reference Genome Resource for the Citrus Pathogen Phytophthora citrophthora.</title>
        <authorList>
            <person name="Moller H."/>
            <person name="Coetzee B."/>
            <person name="Rose L.J."/>
            <person name="Van Niekerk J.M."/>
        </authorList>
    </citation>
    <scope>NUCLEOTIDE SEQUENCE</scope>
    <source>
        <strain evidence="1">STE-U-9442</strain>
    </source>
</reference>
<accession>A0AAD9G950</accession>
<dbReference type="EMBL" id="JASMQC010000026">
    <property type="protein sequence ID" value="KAK1934113.1"/>
    <property type="molecule type" value="Genomic_DNA"/>
</dbReference>
<gene>
    <name evidence="1" type="ORF">P3T76_011316</name>
</gene>
<proteinExistence type="predicted"/>
<dbReference type="Proteomes" id="UP001259832">
    <property type="component" value="Unassembled WGS sequence"/>
</dbReference>
<protein>
    <submittedName>
        <fullName evidence="1">Uncharacterized protein</fullName>
    </submittedName>
</protein>
<evidence type="ECO:0000313" key="1">
    <source>
        <dbReference type="EMBL" id="KAK1934113.1"/>
    </source>
</evidence>
<dbReference type="AlphaFoldDB" id="A0AAD9G950"/>
<sequence>MAGEDLCENSAHVDRDHLDSLRDRAADAQRITPKIKDIRGHRSGKQGKIFARTKRLFDCATAKIKNCAKELHF</sequence>
<comment type="caution">
    <text evidence="1">The sequence shown here is derived from an EMBL/GenBank/DDBJ whole genome shotgun (WGS) entry which is preliminary data.</text>
</comment>
<evidence type="ECO:0000313" key="2">
    <source>
        <dbReference type="Proteomes" id="UP001259832"/>
    </source>
</evidence>